<evidence type="ECO:0000313" key="1">
    <source>
        <dbReference type="EMBL" id="STN25106.1"/>
    </source>
</evidence>
<dbReference type="AlphaFoldDB" id="A0A377F518"/>
<dbReference type="EMBL" id="UGET01000005">
    <property type="protein sequence ID" value="STN25106.1"/>
    <property type="molecule type" value="Genomic_DNA"/>
</dbReference>
<gene>
    <name evidence="1" type="ORF">NCTC13148_05504</name>
</gene>
<reference evidence="1 2" key="1">
    <citation type="submission" date="2018-06" db="EMBL/GenBank/DDBJ databases">
        <authorList>
            <consortium name="Pathogen Informatics"/>
            <person name="Doyle S."/>
        </authorList>
    </citation>
    <scope>NUCLEOTIDE SEQUENCE [LARGE SCALE GENOMIC DNA]</scope>
    <source>
        <strain evidence="1 2">NCTC13148</strain>
    </source>
</reference>
<name>A0A377F518_ECOLX</name>
<accession>A0A377F518</accession>
<dbReference type="Proteomes" id="UP000254255">
    <property type="component" value="Unassembled WGS sequence"/>
</dbReference>
<proteinExistence type="predicted"/>
<protein>
    <submittedName>
        <fullName evidence="1">Uncharacterized protein</fullName>
    </submittedName>
</protein>
<organism evidence="1 2">
    <name type="scientific">Escherichia coli</name>
    <dbReference type="NCBI Taxonomy" id="562"/>
    <lineage>
        <taxon>Bacteria</taxon>
        <taxon>Pseudomonadati</taxon>
        <taxon>Pseudomonadota</taxon>
        <taxon>Gammaproteobacteria</taxon>
        <taxon>Enterobacterales</taxon>
        <taxon>Enterobacteriaceae</taxon>
        <taxon>Escherichia</taxon>
    </lineage>
</organism>
<evidence type="ECO:0000313" key="2">
    <source>
        <dbReference type="Proteomes" id="UP000254255"/>
    </source>
</evidence>
<sequence>MIGKQGTDSGFCPVHRQGKTACLFIQHKVLHPNAPKFC</sequence>